<evidence type="ECO:0000313" key="1">
    <source>
        <dbReference type="EMBL" id="JAD44943.1"/>
    </source>
</evidence>
<sequence>MESKAHVLHTCAVDCKAHVLSINS</sequence>
<dbReference type="AlphaFoldDB" id="A0A0A9A4R3"/>
<organism evidence="1">
    <name type="scientific">Arundo donax</name>
    <name type="common">Giant reed</name>
    <name type="synonym">Donax arundinaceus</name>
    <dbReference type="NCBI Taxonomy" id="35708"/>
    <lineage>
        <taxon>Eukaryota</taxon>
        <taxon>Viridiplantae</taxon>
        <taxon>Streptophyta</taxon>
        <taxon>Embryophyta</taxon>
        <taxon>Tracheophyta</taxon>
        <taxon>Spermatophyta</taxon>
        <taxon>Magnoliopsida</taxon>
        <taxon>Liliopsida</taxon>
        <taxon>Poales</taxon>
        <taxon>Poaceae</taxon>
        <taxon>PACMAD clade</taxon>
        <taxon>Arundinoideae</taxon>
        <taxon>Arundineae</taxon>
        <taxon>Arundo</taxon>
    </lineage>
</organism>
<proteinExistence type="predicted"/>
<reference evidence="1" key="1">
    <citation type="submission" date="2014-09" db="EMBL/GenBank/DDBJ databases">
        <authorList>
            <person name="Magalhaes I.L.F."/>
            <person name="Oliveira U."/>
            <person name="Santos F.R."/>
            <person name="Vidigal T.H.D.A."/>
            <person name="Brescovit A.D."/>
            <person name="Santos A.J."/>
        </authorList>
    </citation>
    <scope>NUCLEOTIDE SEQUENCE</scope>
    <source>
        <tissue evidence="1">Shoot tissue taken approximately 20 cm above the soil surface</tissue>
    </source>
</reference>
<dbReference type="EMBL" id="GBRH01252952">
    <property type="protein sequence ID" value="JAD44943.1"/>
    <property type="molecule type" value="Transcribed_RNA"/>
</dbReference>
<reference evidence="1" key="2">
    <citation type="journal article" date="2015" name="Data Brief">
        <title>Shoot transcriptome of the giant reed, Arundo donax.</title>
        <authorList>
            <person name="Barrero R.A."/>
            <person name="Guerrero F.D."/>
            <person name="Moolhuijzen P."/>
            <person name="Goolsby J.A."/>
            <person name="Tidwell J."/>
            <person name="Bellgard S.E."/>
            <person name="Bellgard M.I."/>
        </authorList>
    </citation>
    <scope>NUCLEOTIDE SEQUENCE</scope>
    <source>
        <tissue evidence="1">Shoot tissue taken approximately 20 cm above the soil surface</tissue>
    </source>
</reference>
<protein>
    <submittedName>
        <fullName evidence="1">Uncharacterized protein</fullName>
    </submittedName>
</protein>
<accession>A0A0A9A4R3</accession>
<name>A0A0A9A4R3_ARUDO</name>